<dbReference type="HOGENOM" id="CLU_808271_0_0_4"/>
<dbReference type="InterPro" id="IPR007948">
    <property type="entry name" value="DUF736"/>
</dbReference>
<dbReference type="Pfam" id="PF05284">
    <property type="entry name" value="DUF736"/>
    <property type="match status" value="1"/>
</dbReference>
<name>A9BR50_DELAS</name>
<dbReference type="AlphaFoldDB" id="A9BR50"/>
<dbReference type="EMBL" id="CP000884">
    <property type="protein sequence ID" value="ABX33108.1"/>
    <property type="molecule type" value="Genomic_DNA"/>
</dbReference>
<evidence type="ECO:0000313" key="1">
    <source>
        <dbReference type="EMBL" id="ABX33108.1"/>
    </source>
</evidence>
<proteinExistence type="predicted"/>
<reference evidence="1 2" key="1">
    <citation type="journal article" date="2004" name="Appl. Environ. Microbiol.">
        <title>Mineralization of individual congeners of linear alkylbenzenesulfonate by defined pairs of heterotrophic bacteria.</title>
        <authorList>
            <person name="Schleheck D."/>
            <person name="Knepper T.P."/>
            <person name="Fischer K."/>
            <person name="Cook A.M."/>
        </authorList>
    </citation>
    <scope>NUCLEOTIDE SEQUENCE [LARGE SCALE GENOMIC DNA]</scope>
    <source>
        <strain evidence="2">DSM 14801 / SPH-1</strain>
    </source>
</reference>
<keyword evidence="2" id="KW-1185">Reference proteome</keyword>
<organism evidence="1 2">
    <name type="scientific">Delftia acidovorans (strain DSM 14801 / SPH-1)</name>
    <dbReference type="NCBI Taxonomy" id="398578"/>
    <lineage>
        <taxon>Bacteria</taxon>
        <taxon>Pseudomonadati</taxon>
        <taxon>Pseudomonadota</taxon>
        <taxon>Betaproteobacteria</taxon>
        <taxon>Burkholderiales</taxon>
        <taxon>Comamonadaceae</taxon>
        <taxon>Delftia</taxon>
    </lineage>
</organism>
<dbReference type="Proteomes" id="UP000000784">
    <property type="component" value="Chromosome"/>
</dbReference>
<evidence type="ECO:0000313" key="2">
    <source>
        <dbReference type="Proteomes" id="UP000000784"/>
    </source>
</evidence>
<evidence type="ECO:0008006" key="3">
    <source>
        <dbReference type="Google" id="ProtNLM"/>
    </source>
</evidence>
<dbReference type="STRING" id="398578.Daci_0462"/>
<accession>A9BR50</accession>
<gene>
    <name evidence="1" type="ordered locus">Daci_0462</name>
</gene>
<dbReference type="eggNOG" id="COG5489">
    <property type="taxonomic scope" value="Bacteria"/>
</dbReference>
<reference evidence="2" key="2">
    <citation type="submission" date="2007-11" db="EMBL/GenBank/DDBJ databases">
        <title>Complete sequence of Delftia acidovorans DSM 14801 / SPH-1.</title>
        <authorList>
            <person name="Copeland A."/>
            <person name="Lucas S."/>
            <person name="Lapidus A."/>
            <person name="Barry K."/>
            <person name="Glavina del Rio T."/>
            <person name="Dalin E."/>
            <person name="Tice H."/>
            <person name="Pitluck S."/>
            <person name="Lowry S."/>
            <person name="Clum A."/>
            <person name="Schmutz J."/>
            <person name="Larimer F."/>
            <person name="Land M."/>
            <person name="Hauser L."/>
            <person name="Kyrpides N."/>
            <person name="Kim E."/>
            <person name="Schleheck D."/>
            <person name="Richardson P."/>
        </authorList>
    </citation>
    <scope>NUCLEOTIDE SEQUENCE [LARGE SCALE GENOMIC DNA]</scope>
    <source>
        <strain evidence="2">DSM 14801 / SPH-1</strain>
    </source>
</reference>
<protein>
    <recommendedName>
        <fullName evidence="3">DUF736 domain-containing protein</fullName>
    </recommendedName>
</protein>
<sequence>MLRAELRPFGFNPSRLRACACLLRIGARLIPAARCLTPVEYRRTGNAGSAKPAPPPRWAGNWRIRWSLLRQVVRMRAVPDADGSCPSRYEGRFTGIPPGIAMELPCHASRLAPQGVTGAFSPVIGVLTWPASGSEPVQRSCGDAESALSPFEAVRPKASLSCCESWRWHGCASGFMAATVRRKQFPPALRAFLAGQILFASRFSTALRPQAVQPARLPPVGSQQGRDGREPCSIVRRFIMATIGTFTADKDGFTGTLRTLTLNVKAKLVPNDKGDNEHAPDFRVQAAGFDIGAAWKKVSKAERPYVSVTLDDPSFPATVYARLIEEEDGTHTLIWSRSKPQAA</sequence>
<dbReference type="KEGG" id="dac:Daci_0462"/>